<name>K1Y6T2_MARBU</name>
<feature type="region of interest" description="Disordered" evidence="1">
    <location>
        <begin position="46"/>
        <end position="68"/>
    </location>
</feature>
<accession>K1Y6T2</accession>
<dbReference type="HOGENOM" id="CLU_1865526_0_0_1"/>
<gene>
    <name evidence="2" type="ORF">MBM_00022</name>
</gene>
<dbReference type="Proteomes" id="UP000006753">
    <property type="component" value="Unassembled WGS sequence"/>
</dbReference>
<evidence type="ECO:0000313" key="3">
    <source>
        <dbReference type="Proteomes" id="UP000006753"/>
    </source>
</evidence>
<dbReference type="AlphaFoldDB" id="K1Y6T2"/>
<sequence>MPRVFRLCSRAPDSEVPRPEPPFTGDLCLRYTPGLKELVADAIGLGPPDADTADAAASAGSSSPQNTRVIPQPMLQIARIPQTPLKNKKSHLSYSSAGSLNGRFFADAVSKLEVVLVASIMATTNHTQTKTQRQKQR</sequence>
<protein>
    <submittedName>
        <fullName evidence="2">Uncharacterized protein</fullName>
    </submittedName>
</protein>
<dbReference type="InParanoid" id="K1Y6T2"/>
<reference evidence="2 3" key="1">
    <citation type="journal article" date="2012" name="BMC Genomics">
        <title>Sequencing the genome of Marssonina brunnea reveals fungus-poplar co-evolution.</title>
        <authorList>
            <person name="Zhu S."/>
            <person name="Cao Y.-Z."/>
            <person name="Jiang C."/>
            <person name="Tan B.-Y."/>
            <person name="Wang Z."/>
            <person name="Feng S."/>
            <person name="Zhang L."/>
            <person name="Su X.-H."/>
            <person name="Brejova B."/>
            <person name="Vinar T."/>
            <person name="Xu M."/>
            <person name="Wang M.-X."/>
            <person name="Zhang S.-G."/>
            <person name="Huang M.-R."/>
            <person name="Wu R."/>
            <person name="Zhou Y."/>
        </authorList>
    </citation>
    <scope>NUCLEOTIDE SEQUENCE [LARGE SCALE GENOMIC DNA]</scope>
    <source>
        <strain evidence="2 3">MB_m1</strain>
    </source>
</reference>
<evidence type="ECO:0000313" key="2">
    <source>
        <dbReference type="EMBL" id="EKD20909.1"/>
    </source>
</evidence>
<proteinExistence type="predicted"/>
<evidence type="ECO:0000256" key="1">
    <source>
        <dbReference type="SAM" id="MobiDB-lite"/>
    </source>
</evidence>
<keyword evidence="3" id="KW-1185">Reference proteome</keyword>
<dbReference type="KEGG" id="mbe:MBM_00022"/>
<dbReference type="EMBL" id="JH921428">
    <property type="protein sequence ID" value="EKD20909.1"/>
    <property type="molecule type" value="Genomic_DNA"/>
</dbReference>
<feature type="compositionally biased region" description="Low complexity" evidence="1">
    <location>
        <begin position="46"/>
        <end position="64"/>
    </location>
</feature>
<dbReference type="OrthoDB" id="10428749at2759"/>
<organism evidence="2 3">
    <name type="scientific">Marssonina brunnea f. sp. multigermtubi (strain MB_m1)</name>
    <name type="common">Marssonina leaf spot fungus</name>
    <dbReference type="NCBI Taxonomy" id="1072389"/>
    <lineage>
        <taxon>Eukaryota</taxon>
        <taxon>Fungi</taxon>
        <taxon>Dikarya</taxon>
        <taxon>Ascomycota</taxon>
        <taxon>Pezizomycotina</taxon>
        <taxon>Leotiomycetes</taxon>
        <taxon>Helotiales</taxon>
        <taxon>Drepanopezizaceae</taxon>
        <taxon>Drepanopeziza</taxon>
    </lineage>
</organism>